<dbReference type="InterPro" id="IPR006093">
    <property type="entry name" value="Oxy_OxRdtase_FAD_BS"/>
</dbReference>
<keyword evidence="8" id="KW-1185">Reference proteome</keyword>
<protein>
    <submittedName>
        <fullName evidence="7">FAD-binding oxidoreductase</fullName>
    </submittedName>
</protein>
<evidence type="ECO:0000313" key="7">
    <source>
        <dbReference type="EMBL" id="QJW35027.1"/>
    </source>
</evidence>
<comment type="cofactor">
    <cofactor evidence="1">
        <name>FAD</name>
        <dbReference type="ChEBI" id="CHEBI:57692"/>
    </cofactor>
</comment>
<name>A0A6M5U949_9MICO</name>
<dbReference type="SUPFAM" id="SSF56176">
    <property type="entry name" value="FAD-binding/transporter-associated domain-like"/>
    <property type="match status" value="1"/>
</dbReference>
<dbReference type="OrthoDB" id="9775082at2"/>
<dbReference type="Gene3D" id="3.30.465.10">
    <property type="match status" value="1"/>
</dbReference>
<dbReference type="PANTHER" id="PTHR42973">
    <property type="entry name" value="BINDING OXIDOREDUCTASE, PUTATIVE (AFU_ORTHOLOGUE AFUA_1G17690)-RELATED"/>
    <property type="match status" value="1"/>
</dbReference>
<dbReference type="EMBL" id="CP052757">
    <property type="protein sequence ID" value="QJW35027.1"/>
    <property type="molecule type" value="Genomic_DNA"/>
</dbReference>
<dbReference type="InterPro" id="IPR016166">
    <property type="entry name" value="FAD-bd_PCMH"/>
</dbReference>
<dbReference type="Gene3D" id="3.40.462.20">
    <property type="match status" value="1"/>
</dbReference>
<evidence type="ECO:0000256" key="3">
    <source>
        <dbReference type="ARBA" id="ARBA00022630"/>
    </source>
</evidence>
<accession>A0A6M5U949</accession>
<evidence type="ECO:0000256" key="1">
    <source>
        <dbReference type="ARBA" id="ARBA00001974"/>
    </source>
</evidence>
<dbReference type="Proteomes" id="UP000451354">
    <property type="component" value="Chromosome"/>
</dbReference>
<dbReference type="RefSeq" id="WP_154797249.1">
    <property type="nucleotide sequence ID" value="NZ_CP052757.1"/>
</dbReference>
<reference evidence="8" key="1">
    <citation type="journal article" date="2022" name="Int. J. Syst. Evol. Microbiol.">
        <title>Cellulosimicrobium protaetiae sp. nov., isolated from the gut of the larva of Protaetia brevitarsis seulensis.</title>
        <authorList>
            <person name="Le Han H."/>
            <person name="Nguyen T.T.H."/>
            <person name="Li Z."/>
            <person name="Shin N.R."/>
            <person name="Kim S.G."/>
        </authorList>
    </citation>
    <scope>NUCLEOTIDE SEQUENCE [LARGE SCALE GENOMIC DNA]</scope>
    <source>
        <strain evidence="8">BI34</strain>
    </source>
</reference>
<proteinExistence type="inferred from homology"/>
<dbReference type="InterPro" id="IPR016169">
    <property type="entry name" value="FAD-bd_PCMH_sub2"/>
</dbReference>
<dbReference type="InterPro" id="IPR006094">
    <property type="entry name" value="Oxid_FAD_bind_N"/>
</dbReference>
<evidence type="ECO:0000313" key="8">
    <source>
        <dbReference type="Proteomes" id="UP000451354"/>
    </source>
</evidence>
<organism evidence="7 8">
    <name type="scientific">Cellulosimicrobium protaetiae</name>
    <dbReference type="NCBI Taxonomy" id="2587808"/>
    <lineage>
        <taxon>Bacteria</taxon>
        <taxon>Bacillati</taxon>
        <taxon>Actinomycetota</taxon>
        <taxon>Actinomycetes</taxon>
        <taxon>Micrococcales</taxon>
        <taxon>Promicromonosporaceae</taxon>
        <taxon>Cellulosimicrobium</taxon>
    </lineage>
</organism>
<keyword evidence="3" id="KW-0285">Flavoprotein</keyword>
<dbReference type="GO" id="GO:0071949">
    <property type="term" value="F:FAD binding"/>
    <property type="evidence" value="ECO:0007669"/>
    <property type="project" value="InterPro"/>
</dbReference>
<dbReference type="InterPro" id="IPR036318">
    <property type="entry name" value="FAD-bd_PCMH-like_sf"/>
</dbReference>
<dbReference type="GO" id="GO:0016491">
    <property type="term" value="F:oxidoreductase activity"/>
    <property type="evidence" value="ECO:0007669"/>
    <property type="project" value="UniProtKB-KW"/>
</dbReference>
<dbReference type="PANTHER" id="PTHR42973:SF39">
    <property type="entry name" value="FAD-BINDING PCMH-TYPE DOMAIN-CONTAINING PROTEIN"/>
    <property type="match status" value="1"/>
</dbReference>
<dbReference type="Pfam" id="PF01565">
    <property type="entry name" value="FAD_binding_4"/>
    <property type="match status" value="1"/>
</dbReference>
<dbReference type="AlphaFoldDB" id="A0A6M5U949"/>
<evidence type="ECO:0000256" key="5">
    <source>
        <dbReference type="ARBA" id="ARBA00023002"/>
    </source>
</evidence>
<dbReference type="InterPro" id="IPR050416">
    <property type="entry name" value="FAD-linked_Oxidoreductase"/>
</dbReference>
<dbReference type="PROSITE" id="PS51387">
    <property type="entry name" value="FAD_PCMH"/>
    <property type="match status" value="1"/>
</dbReference>
<feature type="domain" description="FAD-binding PCMH-type" evidence="6">
    <location>
        <begin position="48"/>
        <end position="216"/>
    </location>
</feature>
<evidence type="ECO:0000259" key="6">
    <source>
        <dbReference type="PROSITE" id="PS51387"/>
    </source>
</evidence>
<evidence type="ECO:0000256" key="2">
    <source>
        <dbReference type="ARBA" id="ARBA00005466"/>
    </source>
</evidence>
<dbReference type="Gene3D" id="3.30.43.10">
    <property type="entry name" value="Uridine Diphospho-n-acetylenolpyruvylglucosamine Reductase, domain 2"/>
    <property type="match status" value="1"/>
</dbReference>
<dbReference type="InterPro" id="IPR016167">
    <property type="entry name" value="FAD-bd_PCMH_sub1"/>
</dbReference>
<keyword evidence="4" id="KW-0274">FAD</keyword>
<gene>
    <name evidence="7" type="ORF">FIC82_001205</name>
</gene>
<dbReference type="KEGG" id="cprt:FIC82_001205"/>
<dbReference type="PROSITE" id="PS00862">
    <property type="entry name" value="OX2_COVAL_FAD"/>
    <property type="match status" value="1"/>
</dbReference>
<sequence length="462" mass="47693">MTTSATTLPPTEVAALRDRVAGRVLARGDLPDGGPTAAEVVAAHSTLVTHDPDIAVLAATEADVVEAVRFAALHGLQVRAHATGHGAASPIADGLVLGTGDLAGVEVDPETRIARISAGTRWKAVVEAGAAHGLAPVTGSSTGVGVVGYTLGGGFGPLTRSHGLTTDWVRGFRVVLADGSVVEANPVDEPELYWALRGGKGGLGVVTRVDVELVPLRTLYAGALTFDAPHIEDVLRGWVDWTATAPDDVTTSVVILALPDLPFLPEHLRGRTVLNLRFAYPGDATEGERLAAPLRELAPVLADAVGEIPAAAVGSIHADPEDPGPSWVFGAGLRAVDGEFLDRFLADLGPGSGAPFLGLELRHVGAAGARDVDGGSAAGGRTAGFLVTLLGLDPSRVPDMIDAAAAFSRWSQPWAATETNINFLPGPWTDETLARAWSPETAARLASARSAYDPAGLFAWRV</sequence>
<comment type="similarity">
    <text evidence="2">Belongs to the oxygen-dependent FAD-linked oxidoreductase family.</text>
</comment>
<evidence type="ECO:0000256" key="4">
    <source>
        <dbReference type="ARBA" id="ARBA00022827"/>
    </source>
</evidence>
<keyword evidence="5" id="KW-0560">Oxidoreductase</keyword>